<dbReference type="SUPFAM" id="SSF56935">
    <property type="entry name" value="Porins"/>
    <property type="match status" value="1"/>
</dbReference>
<reference evidence="2" key="1">
    <citation type="journal article" date="2020" name="mSystems">
        <title>Genome- and Community-Level Interaction Insights into Carbon Utilization and Element Cycling Functions of Hydrothermarchaeota in Hydrothermal Sediment.</title>
        <authorList>
            <person name="Zhou Z."/>
            <person name="Liu Y."/>
            <person name="Xu W."/>
            <person name="Pan J."/>
            <person name="Luo Z.H."/>
            <person name="Li M."/>
        </authorList>
    </citation>
    <scope>NUCLEOTIDE SEQUENCE [LARGE SCALE GENOMIC DNA]</scope>
    <source>
        <strain evidence="2">SpSt-876</strain>
    </source>
</reference>
<organism evidence="2">
    <name type="scientific">candidate division WOR-3 bacterium</name>
    <dbReference type="NCBI Taxonomy" id="2052148"/>
    <lineage>
        <taxon>Bacteria</taxon>
        <taxon>Bacteria division WOR-3</taxon>
    </lineage>
</organism>
<dbReference type="EMBL" id="DTLI01000232">
    <property type="protein sequence ID" value="HHS53121.1"/>
    <property type="molecule type" value="Genomic_DNA"/>
</dbReference>
<gene>
    <name evidence="2" type="ORF">ENW73_09785</name>
</gene>
<dbReference type="Gene3D" id="2.40.160.60">
    <property type="entry name" value="Outer membrane protein transport protein (OMPP1/FadL/TodX)"/>
    <property type="match status" value="1"/>
</dbReference>
<evidence type="ECO:0000313" key="2">
    <source>
        <dbReference type="EMBL" id="HHS53121.1"/>
    </source>
</evidence>
<keyword evidence="1" id="KW-0472">Membrane</keyword>
<dbReference type="AlphaFoldDB" id="A0A7C6EE73"/>
<evidence type="ECO:0000256" key="1">
    <source>
        <dbReference type="SAM" id="Phobius"/>
    </source>
</evidence>
<name>A0A7C6EE73_UNCW3</name>
<proteinExistence type="predicted"/>
<comment type="caution">
    <text evidence="2">The sequence shown here is derived from an EMBL/GenBank/DDBJ whole genome shotgun (WGS) entry which is preliminary data.</text>
</comment>
<keyword evidence="1" id="KW-1133">Transmembrane helix</keyword>
<keyword evidence="1" id="KW-0812">Transmembrane</keyword>
<evidence type="ECO:0008006" key="3">
    <source>
        <dbReference type="Google" id="ProtNLM"/>
    </source>
</evidence>
<sequence length="336" mass="37428">MLRRLKVRCPLSVVRYPFSLHTPRFTVHGILIIISALCPIGFATKYAGDFEELGVSARAIGLGGAYVAVANDASAIYYNPANVTKIKSYSVFLMHCESFSGLVKNNYLGMSISQERNSVGFGILHNGIPNIKLTTLPDTTRPPSDTNQPYIDRVVNANHLVFYLNMGHRLTDAIGVGINAKAIYENYGVGYCFGMGIDFGANITFFDGLDFGLRIRNLTSSPLFWSTKTREVISPHPAIGIARTFLFGRDFLLLSAELESYWDEGFCFRQLMENIGVEYSLKRTLAFRLGLYHQLFTFGLGISYKNFFLDYAYGTGYFSQSQDLGSSQRISGGLKF</sequence>
<protein>
    <recommendedName>
        <fullName evidence="3">PorV/PorQ family protein</fullName>
    </recommendedName>
</protein>
<feature type="transmembrane region" description="Helical" evidence="1">
    <location>
        <begin position="25"/>
        <end position="43"/>
    </location>
</feature>
<accession>A0A7C6EE73</accession>